<evidence type="ECO:0000256" key="9">
    <source>
        <dbReference type="ARBA" id="ARBA00022843"/>
    </source>
</evidence>
<evidence type="ECO:0000256" key="5">
    <source>
        <dbReference type="ARBA" id="ARBA00004496"/>
    </source>
</evidence>
<keyword evidence="11" id="KW-0539">Nucleus</keyword>
<name>A0A670IUD4_PODMU</name>
<evidence type="ECO:0000256" key="16">
    <source>
        <dbReference type="SAM" id="SignalP"/>
    </source>
</evidence>
<evidence type="ECO:0000259" key="18">
    <source>
        <dbReference type="PROSITE" id="PS51399"/>
    </source>
</evidence>
<evidence type="ECO:0000259" key="17">
    <source>
        <dbReference type="PROSITE" id="PS50033"/>
    </source>
</evidence>
<dbReference type="GO" id="GO:0007030">
    <property type="term" value="P:Golgi organization"/>
    <property type="evidence" value="ECO:0007669"/>
    <property type="project" value="TreeGrafter"/>
</dbReference>
<dbReference type="AlphaFoldDB" id="A0A670IUD4"/>
<dbReference type="SMART" id="SM00166">
    <property type="entry name" value="UBX"/>
    <property type="match status" value="1"/>
</dbReference>
<dbReference type="Proteomes" id="UP000472272">
    <property type="component" value="Chromosome 3"/>
</dbReference>
<organism evidence="19 20">
    <name type="scientific">Podarcis muralis</name>
    <name type="common">Wall lizard</name>
    <name type="synonym">Lacerta muralis</name>
    <dbReference type="NCBI Taxonomy" id="64176"/>
    <lineage>
        <taxon>Eukaryota</taxon>
        <taxon>Metazoa</taxon>
        <taxon>Chordata</taxon>
        <taxon>Craniata</taxon>
        <taxon>Vertebrata</taxon>
        <taxon>Euteleostomi</taxon>
        <taxon>Lepidosauria</taxon>
        <taxon>Squamata</taxon>
        <taxon>Bifurcata</taxon>
        <taxon>Unidentata</taxon>
        <taxon>Episquamata</taxon>
        <taxon>Laterata</taxon>
        <taxon>Lacertibaenia</taxon>
        <taxon>Lacertidae</taxon>
        <taxon>Podarcis</taxon>
    </lineage>
</organism>
<evidence type="ECO:0000256" key="2">
    <source>
        <dbReference type="ARBA" id="ARBA00004240"/>
    </source>
</evidence>
<dbReference type="InterPro" id="IPR012989">
    <property type="entry name" value="SEP_domain"/>
</dbReference>
<dbReference type="GO" id="GO:0043161">
    <property type="term" value="P:proteasome-mediated ubiquitin-dependent protein catabolic process"/>
    <property type="evidence" value="ECO:0007669"/>
    <property type="project" value="TreeGrafter"/>
</dbReference>
<feature type="domain" description="SEP" evidence="18">
    <location>
        <begin position="211"/>
        <end position="276"/>
    </location>
</feature>
<dbReference type="Pfam" id="PF08059">
    <property type="entry name" value="SEP"/>
    <property type="match status" value="1"/>
</dbReference>
<evidence type="ECO:0000256" key="10">
    <source>
        <dbReference type="ARBA" id="ARBA00023034"/>
    </source>
</evidence>
<keyword evidence="9" id="KW-0832">Ubl conjugation</keyword>
<evidence type="ECO:0000256" key="14">
    <source>
        <dbReference type="ARBA" id="ARBA00066082"/>
    </source>
</evidence>
<evidence type="ECO:0000256" key="6">
    <source>
        <dbReference type="ARBA" id="ARBA00004555"/>
    </source>
</evidence>
<comment type="subcellular location">
    <subcellularLocation>
        <location evidence="3">Cell projection</location>
        <location evidence="3">Dendrite</location>
    </subcellularLocation>
    <subcellularLocation>
        <location evidence="5">Cytoplasm</location>
    </subcellularLocation>
    <subcellularLocation>
        <location evidence="2">Endoplasmic reticulum</location>
    </subcellularLocation>
    <subcellularLocation>
        <location evidence="6">Golgi apparatus</location>
    </subcellularLocation>
    <subcellularLocation>
        <location evidence="1">Nucleus</location>
    </subcellularLocation>
    <subcellularLocation>
        <location evidence="4">Perikaryon</location>
    </subcellularLocation>
</comment>
<dbReference type="Gene3D" id="3.10.20.90">
    <property type="entry name" value="Phosphatidylinositol 3-kinase Catalytic Subunit, Chain A, domain 1"/>
    <property type="match status" value="1"/>
</dbReference>
<keyword evidence="16" id="KW-0732">Signal</keyword>
<dbReference type="Pfam" id="PF00789">
    <property type="entry name" value="UBX"/>
    <property type="match status" value="1"/>
</dbReference>
<reference evidence="19 20" key="1">
    <citation type="journal article" date="2019" name="Proc. Natl. Acad. Sci. U.S.A.">
        <title>Regulatory changes in pterin and carotenoid genes underlie balanced color polymorphisms in the wall lizard.</title>
        <authorList>
            <person name="Andrade P."/>
            <person name="Pinho C."/>
            <person name="Perez I de Lanuza G."/>
            <person name="Afonso S."/>
            <person name="Brejcha J."/>
            <person name="Rubin C.J."/>
            <person name="Wallerman O."/>
            <person name="Pereira P."/>
            <person name="Sabatino S.J."/>
            <person name="Bellati A."/>
            <person name="Pellitteri-Rosa D."/>
            <person name="Bosakova Z."/>
            <person name="Bunikis I."/>
            <person name="Carretero M.A."/>
            <person name="Feiner N."/>
            <person name="Marsik P."/>
            <person name="Pauperio F."/>
            <person name="Salvi D."/>
            <person name="Soler L."/>
            <person name="While G.M."/>
            <person name="Uller T."/>
            <person name="Font E."/>
            <person name="Andersson L."/>
            <person name="Carneiro M."/>
        </authorList>
    </citation>
    <scope>NUCLEOTIDE SEQUENCE</scope>
</reference>
<evidence type="ECO:0000256" key="4">
    <source>
        <dbReference type="ARBA" id="ARBA00004484"/>
    </source>
</evidence>
<reference evidence="19" key="2">
    <citation type="submission" date="2025-08" db="UniProtKB">
        <authorList>
            <consortium name="Ensembl"/>
        </authorList>
    </citation>
    <scope>IDENTIFICATION</scope>
</reference>
<keyword evidence="12" id="KW-0966">Cell projection</keyword>
<evidence type="ECO:0000313" key="19">
    <source>
        <dbReference type="Ensembl" id="ENSPMRP00000015545.1"/>
    </source>
</evidence>
<feature type="signal peptide" evidence="16">
    <location>
        <begin position="1"/>
        <end position="25"/>
    </location>
</feature>
<evidence type="ECO:0000256" key="12">
    <source>
        <dbReference type="ARBA" id="ARBA00023273"/>
    </source>
</evidence>
<dbReference type="GO" id="GO:0030425">
    <property type="term" value="C:dendrite"/>
    <property type="evidence" value="ECO:0007669"/>
    <property type="project" value="UniProtKB-SubCell"/>
</dbReference>
<evidence type="ECO:0000256" key="7">
    <source>
        <dbReference type="ARBA" id="ARBA00022490"/>
    </source>
</evidence>
<evidence type="ECO:0000256" key="11">
    <source>
        <dbReference type="ARBA" id="ARBA00023242"/>
    </source>
</evidence>
<dbReference type="GO" id="GO:0005634">
    <property type="term" value="C:nucleus"/>
    <property type="evidence" value="ECO:0007669"/>
    <property type="project" value="UniProtKB-SubCell"/>
</dbReference>
<dbReference type="Ensembl" id="ENSPMRT00000016602.1">
    <property type="protein sequence ID" value="ENSPMRP00000015545.1"/>
    <property type="gene ID" value="ENSPMRG00000010363.1"/>
</dbReference>
<evidence type="ECO:0000256" key="15">
    <source>
        <dbReference type="ARBA" id="ARBA00073763"/>
    </source>
</evidence>
<dbReference type="SUPFAM" id="SSF54236">
    <property type="entry name" value="Ubiquitin-like"/>
    <property type="match status" value="1"/>
</dbReference>
<accession>A0A670IUD4</accession>
<keyword evidence="8" id="KW-0256">Endoplasmic reticulum</keyword>
<keyword evidence="20" id="KW-1185">Reference proteome</keyword>
<dbReference type="SMART" id="SM00553">
    <property type="entry name" value="SEP"/>
    <property type="match status" value="1"/>
</dbReference>
<dbReference type="SUPFAM" id="SSF102848">
    <property type="entry name" value="NSFL1 (p97 ATPase) cofactor p47, SEP domain"/>
    <property type="match status" value="1"/>
</dbReference>
<dbReference type="GO" id="GO:0043204">
    <property type="term" value="C:perikaryon"/>
    <property type="evidence" value="ECO:0007669"/>
    <property type="project" value="UniProtKB-SubCell"/>
</dbReference>
<proteinExistence type="predicted"/>
<dbReference type="PANTHER" id="PTHR23333">
    <property type="entry name" value="UBX DOMAIN CONTAINING PROTEIN"/>
    <property type="match status" value="1"/>
</dbReference>
<comment type="function">
    <text evidence="13">Acts to repress the ubiquitination and subsequent endoplasmic reticulum-associated degradation of CHRNA3 by the STUB1-VCP-UBXN2A complex in cortical neurons. Also acts to promote the translocation of CHRNA3 to the plasma membrane and subsequently increases plasma membrane acetylcholine-gated ion-channel activation. Plays a role in the inhibition of STUB1-mediated TP53 degradation, via its interaction with HSPA9 which acts to inhibit TP53 binding to HSPA9. Positively mediates the ubiquitination and proteosomal degradation of RICTOR, may thereby act as a negative regulator of the mTORC2 pathway.</text>
</comment>
<evidence type="ECO:0000256" key="1">
    <source>
        <dbReference type="ARBA" id="ARBA00004123"/>
    </source>
</evidence>
<dbReference type="GO" id="GO:0043130">
    <property type="term" value="F:ubiquitin binding"/>
    <property type="evidence" value="ECO:0007669"/>
    <property type="project" value="TreeGrafter"/>
</dbReference>
<dbReference type="GO" id="GO:0005829">
    <property type="term" value="C:cytosol"/>
    <property type="evidence" value="ECO:0007669"/>
    <property type="project" value="TreeGrafter"/>
</dbReference>
<reference evidence="19" key="3">
    <citation type="submission" date="2025-09" db="UniProtKB">
        <authorList>
            <consortium name="Ensembl"/>
        </authorList>
    </citation>
    <scope>IDENTIFICATION</scope>
</reference>
<dbReference type="GO" id="GO:0061025">
    <property type="term" value="P:membrane fusion"/>
    <property type="evidence" value="ECO:0007669"/>
    <property type="project" value="TreeGrafter"/>
</dbReference>
<sequence>MQASLYGMCIVWDLMLLLVLLGASCLAPSSAPYPISTCPKRTQSTHLCSSLSHAQLRLGMFLGGTVDINNELGGFLTIRVVPAHGPISVFLFFLKSTPVKFHKNRTPLWEKQSVFQTNYFNGSKILLSLENLCCLAFIDFSLSHPNARCSTMQEVNKSETLKQEWACKPRTDDQIHDGADQKGCDLFIDELFEEAQKFGAVCTQQSQVKNRVDTTIKLWKNGFTVNDGELRSYTDVANKRFLDSIKKGELPLELQKICDKEEVDIKVDDKKNEVYALRKPPFHPFSGQGYRLGSATPRIISKVKSDVEEIEKKKPTVVLNHSEPITSIQIWLADGTRIVQNFNISHRIWHVRDFIANYQGHQGRSPFTLTTSLPFHELLNESLTLEEANLKNAVVVQRLKKNGEPFQSLS</sequence>
<dbReference type="Gene3D" id="3.30.420.210">
    <property type="entry name" value="SEP domain"/>
    <property type="match status" value="1"/>
</dbReference>
<dbReference type="PROSITE" id="PS51399">
    <property type="entry name" value="SEP"/>
    <property type="match status" value="1"/>
</dbReference>
<dbReference type="GeneTree" id="ENSGT00520000055567"/>
<dbReference type="GO" id="GO:0000045">
    <property type="term" value="P:autophagosome assembly"/>
    <property type="evidence" value="ECO:0007669"/>
    <property type="project" value="TreeGrafter"/>
</dbReference>
<evidence type="ECO:0000256" key="8">
    <source>
        <dbReference type="ARBA" id="ARBA00022824"/>
    </source>
</evidence>
<dbReference type="FunFam" id="3.30.420.210:FF:000004">
    <property type="entry name" value="UBX domain-containing protein 2A"/>
    <property type="match status" value="1"/>
</dbReference>
<keyword evidence="10" id="KW-0333">Golgi apparatus</keyword>
<feature type="chain" id="PRO_5025437921" description="UBX domain-containing protein 2A" evidence="16">
    <location>
        <begin position="26"/>
        <end position="410"/>
    </location>
</feature>
<evidence type="ECO:0000313" key="20">
    <source>
        <dbReference type="Proteomes" id="UP000472272"/>
    </source>
</evidence>
<dbReference type="InterPro" id="IPR036241">
    <property type="entry name" value="NSFL1C_SEP_dom_sf"/>
</dbReference>
<gene>
    <name evidence="19" type="primary">UBXN2A</name>
</gene>
<dbReference type="GO" id="GO:0031468">
    <property type="term" value="P:nuclear membrane reassembly"/>
    <property type="evidence" value="ECO:0007669"/>
    <property type="project" value="TreeGrafter"/>
</dbReference>
<dbReference type="GO" id="GO:0060255">
    <property type="term" value="P:regulation of macromolecule metabolic process"/>
    <property type="evidence" value="ECO:0007669"/>
    <property type="project" value="UniProtKB-ARBA"/>
</dbReference>
<feature type="domain" description="UBX" evidence="17">
    <location>
        <begin position="321"/>
        <end position="398"/>
    </location>
</feature>
<dbReference type="InterPro" id="IPR029071">
    <property type="entry name" value="Ubiquitin-like_domsf"/>
</dbReference>
<evidence type="ECO:0000256" key="13">
    <source>
        <dbReference type="ARBA" id="ARBA00053310"/>
    </source>
</evidence>
<dbReference type="InterPro" id="IPR001012">
    <property type="entry name" value="UBX_dom"/>
</dbReference>
<keyword evidence="7" id="KW-0963">Cytoplasm</keyword>
<dbReference type="GO" id="GO:0005794">
    <property type="term" value="C:Golgi apparatus"/>
    <property type="evidence" value="ECO:0007669"/>
    <property type="project" value="UniProtKB-SubCell"/>
</dbReference>
<dbReference type="PROSITE" id="PS50033">
    <property type="entry name" value="UBX"/>
    <property type="match status" value="1"/>
</dbReference>
<comment type="subunit">
    <text evidence="14">Part of a complex composed of STUB1/CHIP, VCP/p97, CHRNA3, and UBXN2A that modulates the ubiquitination and endoplasmic reticulum-associated degradation (ERAD) of CHRNA3. Within the complex UBXN2A acts as a scaffold protein required for the interaction of CHRNA3 with VCP/p97, this interaction also inhibits CHRNA3 ubiquitination by STUB1/CHIP and subsequently ERAD. Interacts (via SEP domain) with CHRNA3 and interacts (via UBX domain) with VCP/P97; these interactions are required for the interaction of CHRNA3 with the STUB1-VCP-UBXN2A complex. Interacts with HSPA9/MOT-2 (via SBD domain); the interaction inhibits HSPA9/MOT-2 interaction with and degradation of p53, thereby promotes p53 translocation to the nucleus. Interacts with RICTOR.</text>
</comment>
<dbReference type="FunFam" id="3.10.20.90:FF:000164">
    <property type="entry name" value="UBX domain-containing protein 2A"/>
    <property type="match status" value="1"/>
</dbReference>
<protein>
    <recommendedName>
        <fullName evidence="15">UBX domain-containing protein 2A</fullName>
    </recommendedName>
</protein>
<evidence type="ECO:0000256" key="3">
    <source>
        <dbReference type="ARBA" id="ARBA00004279"/>
    </source>
</evidence>
<dbReference type="GO" id="GO:0005783">
    <property type="term" value="C:endoplasmic reticulum"/>
    <property type="evidence" value="ECO:0007669"/>
    <property type="project" value="UniProtKB-SubCell"/>
</dbReference>
<dbReference type="PANTHER" id="PTHR23333:SF16">
    <property type="entry name" value="UBX DOMAIN-CONTAINING PROTEIN 2A"/>
    <property type="match status" value="1"/>
</dbReference>